<dbReference type="Pfam" id="PF00750">
    <property type="entry name" value="tRNA-synt_1d"/>
    <property type="match status" value="1"/>
</dbReference>
<evidence type="ECO:0000256" key="12">
    <source>
        <dbReference type="RuleBase" id="RU363038"/>
    </source>
</evidence>
<evidence type="ECO:0000256" key="3">
    <source>
        <dbReference type="ARBA" id="ARBA00011245"/>
    </source>
</evidence>
<protein>
    <recommendedName>
        <fullName evidence="11">Arginine--tRNA ligase</fullName>
        <ecNumber evidence="11">6.1.1.19</ecNumber>
    </recommendedName>
    <alternativeName>
        <fullName evidence="11">Arginyl-tRNA synthetase</fullName>
        <shortName evidence="11">ArgRS</shortName>
    </alternativeName>
</protein>
<evidence type="ECO:0000256" key="9">
    <source>
        <dbReference type="ARBA" id="ARBA00023146"/>
    </source>
</evidence>
<comment type="catalytic activity">
    <reaction evidence="10 11">
        <text>tRNA(Arg) + L-arginine + ATP = L-arginyl-tRNA(Arg) + AMP + diphosphate</text>
        <dbReference type="Rhea" id="RHEA:20301"/>
        <dbReference type="Rhea" id="RHEA-COMP:9658"/>
        <dbReference type="Rhea" id="RHEA-COMP:9673"/>
        <dbReference type="ChEBI" id="CHEBI:30616"/>
        <dbReference type="ChEBI" id="CHEBI:32682"/>
        <dbReference type="ChEBI" id="CHEBI:33019"/>
        <dbReference type="ChEBI" id="CHEBI:78442"/>
        <dbReference type="ChEBI" id="CHEBI:78513"/>
        <dbReference type="ChEBI" id="CHEBI:456215"/>
        <dbReference type="EC" id="6.1.1.19"/>
    </reaction>
</comment>
<reference evidence="15" key="2">
    <citation type="submission" date="2020-09" db="EMBL/GenBank/DDBJ databases">
        <authorList>
            <person name="Sun Q."/>
            <person name="Ohkuma M."/>
        </authorList>
    </citation>
    <scope>NUCLEOTIDE SEQUENCE</scope>
    <source>
        <strain evidence="15">JCM 18487</strain>
    </source>
</reference>
<reference evidence="15" key="1">
    <citation type="journal article" date="2014" name="Int. J. Syst. Evol. Microbiol.">
        <title>Complete genome sequence of Corynebacterium casei LMG S-19264T (=DSM 44701T), isolated from a smear-ripened cheese.</title>
        <authorList>
            <consortium name="US DOE Joint Genome Institute (JGI-PGF)"/>
            <person name="Walter F."/>
            <person name="Albersmeier A."/>
            <person name="Kalinowski J."/>
            <person name="Ruckert C."/>
        </authorList>
    </citation>
    <scope>NUCLEOTIDE SEQUENCE</scope>
    <source>
        <strain evidence="15">JCM 18487</strain>
    </source>
</reference>
<evidence type="ECO:0000313" key="16">
    <source>
        <dbReference type="Proteomes" id="UP000637695"/>
    </source>
</evidence>
<evidence type="ECO:0000256" key="10">
    <source>
        <dbReference type="ARBA" id="ARBA00049339"/>
    </source>
</evidence>
<dbReference type="GO" id="GO:0006420">
    <property type="term" value="P:arginyl-tRNA aminoacylation"/>
    <property type="evidence" value="ECO:0007669"/>
    <property type="project" value="UniProtKB-UniRule"/>
</dbReference>
<dbReference type="PANTHER" id="PTHR11956">
    <property type="entry name" value="ARGINYL-TRNA SYNTHETASE"/>
    <property type="match status" value="1"/>
</dbReference>
<keyword evidence="9 11" id="KW-0030">Aminoacyl-tRNA synthetase</keyword>
<keyword evidence="8 11" id="KW-0648">Protein biosynthesis</keyword>
<dbReference type="GO" id="GO:0004814">
    <property type="term" value="F:arginine-tRNA ligase activity"/>
    <property type="evidence" value="ECO:0007669"/>
    <property type="project" value="UniProtKB-UniRule"/>
</dbReference>
<comment type="caution">
    <text evidence="15">The sequence shown here is derived from an EMBL/GenBank/DDBJ whole genome shotgun (WGS) entry which is preliminary data.</text>
</comment>
<evidence type="ECO:0000256" key="5">
    <source>
        <dbReference type="ARBA" id="ARBA00022598"/>
    </source>
</evidence>
<dbReference type="Proteomes" id="UP000637695">
    <property type="component" value="Unassembled WGS sequence"/>
</dbReference>
<dbReference type="Gene3D" id="1.10.730.10">
    <property type="entry name" value="Isoleucyl-tRNA Synthetase, Domain 1"/>
    <property type="match status" value="1"/>
</dbReference>
<comment type="subcellular location">
    <subcellularLocation>
        <location evidence="1 11">Cytoplasm</location>
    </subcellularLocation>
</comment>
<evidence type="ECO:0000256" key="1">
    <source>
        <dbReference type="ARBA" id="ARBA00004496"/>
    </source>
</evidence>
<dbReference type="NCBIfam" id="TIGR00456">
    <property type="entry name" value="argS"/>
    <property type="match status" value="1"/>
</dbReference>
<evidence type="ECO:0000259" key="13">
    <source>
        <dbReference type="SMART" id="SM00836"/>
    </source>
</evidence>
<dbReference type="PRINTS" id="PR01038">
    <property type="entry name" value="TRNASYNTHARG"/>
</dbReference>
<dbReference type="SMART" id="SM01016">
    <property type="entry name" value="Arg_tRNA_synt_N"/>
    <property type="match status" value="1"/>
</dbReference>
<comment type="similarity">
    <text evidence="2 11 12">Belongs to the class-I aminoacyl-tRNA synthetase family.</text>
</comment>
<evidence type="ECO:0000256" key="11">
    <source>
        <dbReference type="HAMAP-Rule" id="MF_00123"/>
    </source>
</evidence>
<organism evidence="15 16">
    <name type="scientific">Alicyclobacillus cellulosilyticus</name>
    <dbReference type="NCBI Taxonomy" id="1003997"/>
    <lineage>
        <taxon>Bacteria</taxon>
        <taxon>Bacillati</taxon>
        <taxon>Bacillota</taxon>
        <taxon>Bacilli</taxon>
        <taxon>Bacillales</taxon>
        <taxon>Alicyclobacillaceae</taxon>
        <taxon>Alicyclobacillus</taxon>
    </lineage>
</organism>
<dbReference type="InterPro" id="IPR009080">
    <property type="entry name" value="tRNAsynth_Ia_anticodon-bd"/>
</dbReference>
<evidence type="ECO:0000313" key="15">
    <source>
        <dbReference type="EMBL" id="GGJ05794.1"/>
    </source>
</evidence>
<dbReference type="EC" id="6.1.1.19" evidence="11"/>
<dbReference type="InterPro" id="IPR036695">
    <property type="entry name" value="Arg-tRNA-synth_N_sf"/>
</dbReference>
<accession>A0A917KCA7</accession>
<dbReference type="RefSeq" id="WP_188881985.1">
    <property type="nucleotide sequence ID" value="NZ_BMOY01000018.1"/>
</dbReference>
<dbReference type="InterPro" id="IPR035684">
    <property type="entry name" value="ArgRS_core"/>
</dbReference>
<evidence type="ECO:0000256" key="7">
    <source>
        <dbReference type="ARBA" id="ARBA00022840"/>
    </source>
</evidence>
<dbReference type="InterPro" id="IPR005148">
    <property type="entry name" value="Arg-tRNA-synth_N"/>
</dbReference>
<dbReference type="SUPFAM" id="SSF47323">
    <property type="entry name" value="Anticodon-binding domain of a subclass of class I aminoacyl-tRNA synthetases"/>
    <property type="match status" value="1"/>
</dbReference>
<dbReference type="FunFam" id="1.10.730.10:FF:000006">
    <property type="entry name" value="Arginyl-tRNA synthetase 2, mitochondrial"/>
    <property type="match status" value="1"/>
</dbReference>
<dbReference type="Gene3D" id="3.30.1360.70">
    <property type="entry name" value="Arginyl tRNA synthetase N-terminal domain"/>
    <property type="match status" value="1"/>
</dbReference>
<dbReference type="FunFam" id="3.40.50.620:FF:000116">
    <property type="entry name" value="Arginine--tRNA ligase"/>
    <property type="match status" value="1"/>
</dbReference>
<evidence type="ECO:0000256" key="2">
    <source>
        <dbReference type="ARBA" id="ARBA00005594"/>
    </source>
</evidence>
<evidence type="ECO:0000259" key="14">
    <source>
        <dbReference type="SMART" id="SM01016"/>
    </source>
</evidence>
<dbReference type="EMBL" id="BMOY01000018">
    <property type="protein sequence ID" value="GGJ05794.1"/>
    <property type="molecule type" value="Genomic_DNA"/>
</dbReference>
<dbReference type="HAMAP" id="MF_00123">
    <property type="entry name" value="Arg_tRNA_synth"/>
    <property type="match status" value="1"/>
</dbReference>
<dbReference type="SUPFAM" id="SSF52374">
    <property type="entry name" value="Nucleotidylyl transferase"/>
    <property type="match status" value="1"/>
</dbReference>
<feature type="domain" description="DALR anticodon binding" evidence="13">
    <location>
        <begin position="450"/>
        <end position="567"/>
    </location>
</feature>
<dbReference type="SMART" id="SM00836">
    <property type="entry name" value="DALR_1"/>
    <property type="match status" value="1"/>
</dbReference>
<keyword evidence="6 11" id="KW-0547">Nucleotide-binding</keyword>
<evidence type="ECO:0000256" key="4">
    <source>
        <dbReference type="ARBA" id="ARBA00022490"/>
    </source>
</evidence>
<comment type="subunit">
    <text evidence="3 11">Monomer.</text>
</comment>
<dbReference type="Pfam" id="PF05746">
    <property type="entry name" value="DALR_1"/>
    <property type="match status" value="1"/>
</dbReference>
<feature type="domain" description="Arginyl tRNA synthetase N-terminal" evidence="14">
    <location>
        <begin position="2"/>
        <end position="84"/>
    </location>
</feature>
<dbReference type="Gene3D" id="3.40.50.620">
    <property type="entry name" value="HUPs"/>
    <property type="match status" value="1"/>
</dbReference>
<dbReference type="InterPro" id="IPR014729">
    <property type="entry name" value="Rossmann-like_a/b/a_fold"/>
</dbReference>
<dbReference type="GO" id="GO:0005524">
    <property type="term" value="F:ATP binding"/>
    <property type="evidence" value="ECO:0007669"/>
    <property type="project" value="UniProtKB-UniRule"/>
</dbReference>
<keyword evidence="4 11" id="KW-0963">Cytoplasm</keyword>
<gene>
    <name evidence="11 15" type="primary">argS</name>
    <name evidence="15" type="ORF">GCM10010885_13700</name>
</gene>
<dbReference type="AlphaFoldDB" id="A0A917KCA7"/>
<dbReference type="SUPFAM" id="SSF55190">
    <property type="entry name" value="Arginyl-tRNA synthetase (ArgRS), N-terminal 'additional' domain"/>
    <property type="match status" value="1"/>
</dbReference>
<dbReference type="GO" id="GO:0005737">
    <property type="term" value="C:cytoplasm"/>
    <property type="evidence" value="ECO:0007669"/>
    <property type="project" value="UniProtKB-SubCell"/>
</dbReference>
<dbReference type="InterPro" id="IPR008909">
    <property type="entry name" value="DALR_anticod-bd"/>
</dbReference>
<dbReference type="InterPro" id="IPR001278">
    <property type="entry name" value="Arg-tRNA-ligase"/>
</dbReference>
<evidence type="ECO:0000256" key="6">
    <source>
        <dbReference type="ARBA" id="ARBA00022741"/>
    </source>
</evidence>
<sequence>MRAIKAAFAEAAGHILSLPAGELEALIVHPPSLEMGDLALPCFRLAKTLRKSPQEIAIQVAEGLRGSRAFAAAEAVNGYVNVRLVRSAVAEQLVRTIQEGVEQLFSRRRNVGMTAAVDYSSPNIAKPFGVGHLRSTMIGESIVRLLRADGYRVIGINHLGDWGTQFGKNIVAYLKWGDEEAVRADPVRELFKLYVRFHEEAKEHPELEDEARAWFKRLEDGDEQARSLWRWFIEESLKAFQQVYDLLGVRFDHYLGESFYNDKMDAVVEELRARGLLVASEGAEVVDLSAYGMPPCIIRKSDGATIYATRDLAAAIYRHDELGATHLIYVVGAEQTLHFQQVFKVLELMGKPWAQHCRHVAFGMMKYNGERLSTRRGKVVYLEDVLNRAIAEARRIIEEKNPGLEDKDAVARAVGVGAVVFNDLKTYRMHDPDFRWEEVLNFDGETGPYVQYTHARACSVLRKAQQEGVSVPVSPAFGELDDAEWHLVFLMAQANEVFERAVDEFDPSLIARFALDVCHAFNRFYHDHPILASEPAVRGQRLALTDAARQVVAYALYLLGLEAPEAM</sequence>
<evidence type="ECO:0000256" key="8">
    <source>
        <dbReference type="ARBA" id="ARBA00022917"/>
    </source>
</evidence>
<dbReference type="CDD" id="cd07956">
    <property type="entry name" value="Anticodon_Ia_Arg"/>
    <property type="match status" value="1"/>
</dbReference>
<proteinExistence type="inferred from homology"/>
<keyword evidence="7 11" id="KW-0067">ATP-binding</keyword>
<keyword evidence="5 11" id="KW-0436">Ligase</keyword>
<dbReference type="PANTHER" id="PTHR11956:SF5">
    <property type="entry name" value="ARGININE--TRNA LIGASE, CYTOPLASMIC"/>
    <property type="match status" value="1"/>
</dbReference>
<name>A0A917KCA7_9BACL</name>
<feature type="short sequence motif" description="'HIGH' region" evidence="11">
    <location>
        <begin position="122"/>
        <end position="132"/>
    </location>
</feature>
<dbReference type="CDD" id="cd00671">
    <property type="entry name" value="ArgRS_core"/>
    <property type="match status" value="1"/>
</dbReference>
<keyword evidence="16" id="KW-1185">Reference proteome</keyword>
<dbReference type="Pfam" id="PF03485">
    <property type="entry name" value="Arg_tRNA_synt_N"/>
    <property type="match status" value="1"/>
</dbReference>